<evidence type="ECO:0000259" key="1">
    <source>
        <dbReference type="Pfam" id="PF13649"/>
    </source>
</evidence>
<sequence>MNAINAEQIEYWNGPNGAKWVRNQARMDATLAPFSNHVLAAARPGAGETVLDIGCGCGGTAIDIAATGARVIGVDVSRPMLEHARTRPGAAAVDFVEADAAAHDFGDAAFDLVFSRFGVMFFRDADAAFANIGRATKPGGRLALACWRALSENPWMLKPVIVAKAFIELPPRPGPEEPGPMSFADPDRVKRILTAGGFTDIELEPVDRMLRLGVDADEAVVSALEIGPVGGAAREAGPEAVERMKPALRAMLAEHQTDEGVKLPGAIWCITARKG</sequence>
<dbReference type="GO" id="GO:0032259">
    <property type="term" value="P:methylation"/>
    <property type="evidence" value="ECO:0007669"/>
    <property type="project" value="UniProtKB-KW"/>
</dbReference>
<dbReference type="SUPFAM" id="SSF53335">
    <property type="entry name" value="S-adenosyl-L-methionine-dependent methyltransferases"/>
    <property type="match status" value="1"/>
</dbReference>
<dbReference type="Gene3D" id="3.40.50.150">
    <property type="entry name" value="Vaccinia Virus protein VP39"/>
    <property type="match status" value="1"/>
</dbReference>
<dbReference type="PANTHER" id="PTHR43591">
    <property type="entry name" value="METHYLTRANSFERASE"/>
    <property type="match status" value="1"/>
</dbReference>
<dbReference type="InterPro" id="IPR029063">
    <property type="entry name" value="SAM-dependent_MTases_sf"/>
</dbReference>
<keyword evidence="2" id="KW-0808">Transferase</keyword>
<dbReference type="CDD" id="cd02440">
    <property type="entry name" value="AdoMet_MTases"/>
    <property type="match status" value="1"/>
</dbReference>
<gene>
    <name evidence="2" type="ORF">CVT23_13960</name>
</gene>
<evidence type="ECO:0000313" key="2">
    <source>
        <dbReference type="EMBL" id="PJK29021.1"/>
    </source>
</evidence>
<keyword evidence="2" id="KW-0489">Methyltransferase</keyword>
<reference evidence="2 3" key="1">
    <citation type="submission" date="2017-11" db="EMBL/GenBank/DDBJ databases">
        <title>Draft genome sequence of Rhizobiales bacterium SY3-13.</title>
        <authorList>
            <person name="Sun C."/>
        </authorList>
    </citation>
    <scope>NUCLEOTIDE SEQUENCE [LARGE SCALE GENOMIC DNA]</scope>
    <source>
        <strain evidence="2 3">SY3-13</strain>
    </source>
</reference>
<protein>
    <submittedName>
        <fullName evidence="2">SAM-dependent methyltransferase</fullName>
    </submittedName>
</protein>
<dbReference type="EMBL" id="PHIG01000037">
    <property type="protein sequence ID" value="PJK29021.1"/>
    <property type="molecule type" value="Genomic_DNA"/>
</dbReference>
<evidence type="ECO:0000313" key="3">
    <source>
        <dbReference type="Proteomes" id="UP000229498"/>
    </source>
</evidence>
<dbReference type="GO" id="GO:0008168">
    <property type="term" value="F:methyltransferase activity"/>
    <property type="evidence" value="ECO:0007669"/>
    <property type="project" value="UniProtKB-KW"/>
</dbReference>
<dbReference type="RefSeq" id="WP_109794090.1">
    <property type="nucleotide sequence ID" value="NZ_PHIG01000037.1"/>
</dbReference>
<dbReference type="PANTHER" id="PTHR43591:SF24">
    <property type="entry name" value="2-METHOXY-6-POLYPRENYL-1,4-BENZOQUINOL METHYLASE, MITOCHONDRIAL"/>
    <property type="match status" value="1"/>
</dbReference>
<dbReference type="InterPro" id="IPR041698">
    <property type="entry name" value="Methyltransf_25"/>
</dbReference>
<feature type="domain" description="Methyltransferase" evidence="1">
    <location>
        <begin position="50"/>
        <end position="140"/>
    </location>
</feature>
<dbReference type="AlphaFoldDB" id="A0A2M9FZW8"/>
<proteinExistence type="predicted"/>
<dbReference type="Pfam" id="PF13649">
    <property type="entry name" value="Methyltransf_25"/>
    <property type="match status" value="1"/>
</dbReference>
<name>A0A2M9FZW8_9PROT</name>
<dbReference type="Proteomes" id="UP000229498">
    <property type="component" value="Unassembled WGS sequence"/>
</dbReference>
<dbReference type="OrthoDB" id="9777638at2"/>
<comment type="caution">
    <text evidence="2">The sequence shown here is derived from an EMBL/GenBank/DDBJ whole genome shotgun (WGS) entry which is preliminary data.</text>
</comment>
<organism evidence="2 3">
    <name type="scientific">Minwuia thermotolerans</name>
    <dbReference type="NCBI Taxonomy" id="2056226"/>
    <lineage>
        <taxon>Bacteria</taxon>
        <taxon>Pseudomonadati</taxon>
        <taxon>Pseudomonadota</taxon>
        <taxon>Alphaproteobacteria</taxon>
        <taxon>Minwuiales</taxon>
        <taxon>Minwuiaceae</taxon>
        <taxon>Minwuia</taxon>
    </lineage>
</organism>
<accession>A0A2M9FZW8</accession>
<keyword evidence="3" id="KW-1185">Reference proteome</keyword>